<name>A0A1D6K5A3_MAIZE</name>
<dbReference type="Pfam" id="PF00118">
    <property type="entry name" value="Cpn60_TCP1"/>
    <property type="match status" value="1"/>
</dbReference>
<dbReference type="FunFam" id="3.30.800.10:FF:000006">
    <property type="entry name" value="1-phosphatidylinositol-3-phosphate 5-kinase FAB1B"/>
    <property type="match status" value="1"/>
</dbReference>
<dbReference type="Gene3D" id="3.30.800.10">
    <property type="entry name" value="Phosphatidylinositol Phosphate Kinase II Beta"/>
    <property type="match status" value="1"/>
</dbReference>
<evidence type="ECO:0000256" key="1">
    <source>
        <dbReference type="ARBA" id="ARBA00012009"/>
    </source>
</evidence>
<protein>
    <recommendedName>
        <fullName evidence="1">1-phosphatidylinositol-3-phosphate 5-kinase</fullName>
        <ecNumber evidence="1">2.7.1.150</ecNumber>
    </recommendedName>
</protein>
<dbReference type="Gene3D" id="3.50.7.10">
    <property type="entry name" value="GroEL"/>
    <property type="match status" value="1"/>
</dbReference>
<dbReference type="Gene3D" id="3.30.810.10">
    <property type="entry name" value="2-Layer Sandwich"/>
    <property type="match status" value="1"/>
</dbReference>
<evidence type="ECO:0000256" key="5">
    <source>
        <dbReference type="ARBA" id="ARBA00022840"/>
    </source>
</evidence>
<dbReference type="SMART" id="SM00330">
    <property type="entry name" value="PIPKc"/>
    <property type="match status" value="1"/>
</dbReference>
<dbReference type="EC" id="2.7.1.150" evidence="1"/>
<dbReference type="PANTHER" id="PTHR45748">
    <property type="entry name" value="1-PHOSPHATIDYLINOSITOL 3-PHOSPHATE 5-KINASE-RELATED"/>
    <property type="match status" value="1"/>
</dbReference>
<dbReference type="InterPro" id="IPR002423">
    <property type="entry name" value="Cpn60/GroEL/TCP-1"/>
</dbReference>
<dbReference type="GO" id="GO:0046488">
    <property type="term" value="P:phosphatidylinositol metabolic process"/>
    <property type="evidence" value="ECO:0007669"/>
    <property type="project" value="UniProtKB-UniRule"/>
</dbReference>
<dbReference type="InterPro" id="IPR044769">
    <property type="entry name" value="PIKfyve_PIPKc"/>
</dbReference>
<evidence type="ECO:0000313" key="8">
    <source>
        <dbReference type="EMBL" id="ONL98751.1"/>
    </source>
</evidence>
<dbReference type="SUPFAM" id="SSF56104">
    <property type="entry name" value="SAICAR synthase-like"/>
    <property type="match status" value="1"/>
</dbReference>
<sequence>MKNVVDGHFRALISQLLEVENIPLHEGDDMGWLEIVTSVSWEAANFLRPDTSQGGGMDPGGYVKVKCLACGHRNESTVVKGVVCKKNVAHRRMTTRIEKPRLLLLAGALEYHRVTNQLSSIDTLLQQETDHLKMAVAKIVAQRPNLLLVENSVSRYAQDLLLEKNISLVLNIKQPLLQRIARCTGAQIVPSIDLLPSQKLGYCELFHVDKYDEQSVSSVNVSKKMVKTMMFFEGCPKPLGCTVLLKGGSMDELKKIKHVVQYGIFAAYHLALETSFLADEGATLPELPLLSPLTVALPDKRSTADSSISAVPGFTINVSISQQTDSFDHIGTDYIMSTQPGENAVAEAPVSSECFSSQNTYSHSLGPWCANNSNFNNGTGDGDGLANVTATPNSVSISSLSTSGALTNHTSRYSSVEKNSMHFGDYHDGSMRLHGKTVTIDSTSTASHYHQSTVKASTNINVNESLEGPYALANVKTINENNSIVVQPVSTAAVQYQETSQGDDSTSNKDEVVPSDHQSILVSLSTRCVWKGTICERSQLLRIKYYGNFDKPLGRFLRDYLFDQGYQCRSCDKPPEAHVHCYTHRQGSLTISVRKLTEFVLTGERDGKIWMWHRCLKCPWSNGFPPATQRIVMSDAAWGLSLGKFLELSFSNHAAASRVASCGHSLHRDCLRFYGFGKMVACFRYAPISVHSVHLPPHKLDFGHQPLDWIQKEANEVIERAKHLFDEVLHALHMISDKKVQGSSINMEFSNYIADLEIMLRKEKSEFEGCLNKVLRRDMQKGQPDILEINRLRRQLLFHSYLWDKRLVFGARSDRCRHEKTHSIDSVAEQNVILKPQSECSGNRSANKDAKYVECLQESIYGGNHTGVDVGTVNSNHVHQMATGELDSLQRDIKAPLYSSVSVNGESIPLEPDLVARRTLSEGQFPSVLDVTNALEAKWTGKDDPVSSKVTMPESTASSEDSEEHMGDNTPSYASILLSKLGDSAADHSNWIEMPFLLFYRSLNKQWNRSNRFDALNEYSPEYVPFLREVERHIGPKFFFPIGISDTVVGVYDDEPTSIISYALASHEYHLQMSDELEREMTDTSLPLCDSRSVSLTELDECTSELLRSVVSTEDIILSMSGRKNPLASDSLVPRKVSHIKVNFGDEGPLGQVKYTVICYYAKQFDALRRLCCPSERDFVRSLSRCKKWGAQGGKSNVFFAKTMDDRFIIKQVTKTELESFMKFAPDYFKYVSESICTGSPTCIAKILGIYQVKSLKGGKEMRMDVLLMENLLFERDVTTLYDLKGSARSRYNPDSNGSDKVLLDQNLIEAMPTSPIFVGNKAKRLLERAVWNDTSFLAVSINHMLTSFYSLRSYGQSICLLLVIRIS</sequence>
<keyword evidence="5 6" id="KW-0067">ATP-binding</keyword>
<proteinExistence type="predicted"/>
<evidence type="ECO:0000256" key="4">
    <source>
        <dbReference type="ARBA" id="ARBA00022777"/>
    </source>
</evidence>
<dbReference type="PANTHER" id="PTHR45748:SF3">
    <property type="entry name" value="1-PHOSPHATIDYLINOSITOL-3-PHOSPHATE 5-KINASE"/>
    <property type="match status" value="1"/>
</dbReference>
<organism evidence="8">
    <name type="scientific">Zea mays</name>
    <name type="common">Maize</name>
    <dbReference type="NCBI Taxonomy" id="4577"/>
    <lineage>
        <taxon>Eukaryota</taxon>
        <taxon>Viridiplantae</taxon>
        <taxon>Streptophyta</taxon>
        <taxon>Embryophyta</taxon>
        <taxon>Tracheophyta</taxon>
        <taxon>Spermatophyta</taxon>
        <taxon>Magnoliopsida</taxon>
        <taxon>Liliopsida</taxon>
        <taxon>Poales</taxon>
        <taxon>Poaceae</taxon>
        <taxon>PACMAD clade</taxon>
        <taxon>Panicoideae</taxon>
        <taxon>Andropogonodae</taxon>
        <taxon>Andropogoneae</taxon>
        <taxon>Tripsacinae</taxon>
        <taxon>Zea</taxon>
    </lineage>
</organism>
<dbReference type="InterPro" id="IPR027409">
    <property type="entry name" value="GroEL-like_apical_dom_sf"/>
</dbReference>
<dbReference type="Pfam" id="PF01504">
    <property type="entry name" value="PIP5K"/>
    <property type="match status" value="1"/>
</dbReference>
<feature type="region of interest" description="Disordered" evidence="7">
    <location>
        <begin position="942"/>
        <end position="969"/>
    </location>
</feature>
<dbReference type="CDD" id="cd17300">
    <property type="entry name" value="PIPKc_PIKfyve"/>
    <property type="match status" value="1"/>
</dbReference>
<keyword evidence="2 6" id="KW-0808">Transferase</keyword>
<dbReference type="ExpressionAtlas" id="A0A1D6K5A3">
    <property type="expression patterns" value="baseline and differential"/>
</dbReference>
<accession>A0A1D6K5A3</accession>
<dbReference type="FunFam" id="3.50.7.10:FF:000007">
    <property type="entry name" value="1-phosphatidylinositol 3-phosphate 5-kinase isoform X1"/>
    <property type="match status" value="1"/>
</dbReference>
<dbReference type="CDD" id="cd03334">
    <property type="entry name" value="Fab1_TCP"/>
    <property type="match status" value="1"/>
</dbReference>
<dbReference type="InterPro" id="IPR027484">
    <property type="entry name" value="PInositol-4-P-5-kinase_N"/>
</dbReference>
<dbReference type="PROSITE" id="PS51455">
    <property type="entry name" value="PIPK"/>
    <property type="match status" value="1"/>
</dbReference>
<feature type="compositionally biased region" description="Polar residues" evidence="7">
    <location>
        <begin position="948"/>
        <end position="959"/>
    </location>
</feature>
<dbReference type="GO" id="GO:0000285">
    <property type="term" value="F:1-phosphatidylinositol-3-phosphate 5-kinase activity"/>
    <property type="evidence" value="ECO:0007669"/>
    <property type="project" value="UniProtKB-EC"/>
</dbReference>
<keyword evidence="4 6" id="KW-0418">Kinase</keyword>
<evidence type="ECO:0000256" key="2">
    <source>
        <dbReference type="ARBA" id="ARBA00022679"/>
    </source>
</evidence>
<reference evidence="8" key="1">
    <citation type="submission" date="2015-12" db="EMBL/GenBank/DDBJ databases">
        <title>Update maize B73 reference genome by single molecule sequencing technologies.</title>
        <authorList>
            <consortium name="Maize Genome Sequencing Project"/>
            <person name="Ware D."/>
        </authorList>
    </citation>
    <scope>NUCLEOTIDE SEQUENCE [LARGE SCALE GENOMIC DNA]</scope>
    <source>
        <tissue evidence="8">Seedling</tissue>
    </source>
</reference>
<evidence type="ECO:0000256" key="3">
    <source>
        <dbReference type="ARBA" id="ARBA00022741"/>
    </source>
</evidence>
<evidence type="ECO:0000256" key="6">
    <source>
        <dbReference type="PROSITE-ProRule" id="PRU00781"/>
    </source>
</evidence>
<dbReference type="EMBL" id="CM007647">
    <property type="protein sequence ID" value="ONL98751.1"/>
    <property type="molecule type" value="Genomic_DNA"/>
</dbReference>
<dbReference type="InterPro" id="IPR027483">
    <property type="entry name" value="PInositol-4-P-4/5-kinase_C_sf"/>
</dbReference>
<dbReference type="SUPFAM" id="SSF52029">
    <property type="entry name" value="GroEL apical domain-like"/>
    <property type="match status" value="1"/>
</dbReference>
<dbReference type="GO" id="GO:0005524">
    <property type="term" value="F:ATP binding"/>
    <property type="evidence" value="ECO:0007669"/>
    <property type="project" value="UniProtKB-UniRule"/>
</dbReference>
<keyword evidence="3 6" id="KW-0547">Nucleotide-binding</keyword>
<dbReference type="InterPro" id="IPR002498">
    <property type="entry name" value="PInositol-4-P-4/5-kinase_core"/>
</dbReference>
<gene>
    <name evidence="8" type="ORF">ZEAMMB73_Zm00001d029443</name>
</gene>
<evidence type="ECO:0000256" key="7">
    <source>
        <dbReference type="SAM" id="MobiDB-lite"/>
    </source>
</evidence>